<dbReference type="Pfam" id="PF01151">
    <property type="entry name" value="ELO"/>
    <property type="match status" value="1"/>
</dbReference>
<feature type="transmembrane region" description="Helical" evidence="10">
    <location>
        <begin position="151"/>
        <end position="171"/>
    </location>
</feature>
<comment type="catalytic activity">
    <reaction evidence="10">
        <text>a very-long-chain acyl-CoA + malonyl-CoA + H(+) = a very-long-chain 3-oxoacyl-CoA + CO2 + CoA</text>
        <dbReference type="Rhea" id="RHEA:32727"/>
        <dbReference type="ChEBI" id="CHEBI:15378"/>
        <dbReference type="ChEBI" id="CHEBI:16526"/>
        <dbReference type="ChEBI" id="CHEBI:57287"/>
        <dbReference type="ChEBI" id="CHEBI:57384"/>
        <dbReference type="ChEBI" id="CHEBI:90725"/>
        <dbReference type="ChEBI" id="CHEBI:90736"/>
        <dbReference type="EC" id="2.3.1.199"/>
    </reaction>
</comment>
<evidence type="ECO:0000313" key="12">
    <source>
        <dbReference type="EMBL" id="CAD7273737.1"/>
    </source>
</evidence>
<evidence type="ECO:0000256" key="8">
    <source>
        <dbReference type="ARBA" id="ARBA00023136"/>
    </source>
</evidence>
<proteinExistence type="inferred from homology"/>
<dbReference type="GO" id="GO:0034626">
    <property type="term" value="P:fatty acid elongation, polyunsaturated fatty acid"/>
    <property type="evidence" value="ECO:0007669"/>
    <property type="project" value="TreeGrafter"/>
</dbReference>
<feature type="transmembrane region" description="Helical" evidence="10">
    <location>
        <begin position="183"/>
        <end position="206"/>
    </location>
</feature>
<evidence type="ECO:0000256" key="1">
    <source>
        <dbReference type="ARBA" id="ARBA00004141"/>
    </source>
</evidence>
<dbReference type="GO" id="GO:0005789">
    <property type="term" value="C:endoplasmic reticulum membrane"/>
    <property type="evidence" value="ECO:0007669"/>
    <property type="project" value="TreeGrafter"/>
</dbReference>
<dbReference type="OrthoDB" id="10259681at2759"/>
<keyword evidence="9 10" id="KW-0275">Fatty acid biosynthesis</keyword>
<feature type="transmembrane region" description="Helical" evidence="10">
    <location>
        <begin position="264"/>
        <end position="282"/>
    </location>
</feature>
<comment type="subcellular location">
    <subcellularLocation>
        <location evidence="1">Membrane</location>
        <topology evidence="1">Multi-pass membrane protein</topology>
    </subcellularLocation>
</comment>
<reference evidence="12" key="1">
    <citation type="submission" date="2020-11" db="EMBL/GenBank/DDBJ databases">
        <authorList>
            <person name="Tran Van P."/>
        </authorList>
    </citation>
    <scope>NUCLEOTIDE SEQUENCE</scope>
</reference>
<keyword evidence="5 10" id="KW-0276">Fatty acid metabolism</keyword>
<keyword evidence="3 10" id="KW-0808">Transferase</keyword>
<comment type="similarity">
    <text evidence="10">Belongs to the ELO family.</text>
</comment>
<protein>
    <recommendedName>
        <fullName evidence="10">Elongation of very long chain fatty acids protein</fullName>
        <ecNumber evidence="10">2.3.1.199</ecNumber>
    </recommendedName>
    <alternativeName>
        <fullName evidence="10">Very-long-chain 3-oxoacyl-CoA synthase</fullName>
    </alternativeName>
</protein>
<feature type="transmembrane region" description="Helical" evidence="10">
    <location>
        <begin position="236"/>
        <end position="257"/>
    </location>
</feature>
<dbReference type="InterPro" id="IPR030457">
    <property type="entry name" value="ELO_CS"/>
</dbReference>
<dbReference type="GO" id="GO:0009922">
    <property type="term" value="F:fatty acid elongase activity"/>
    <property type="evidence" value="ECO:0007669"/>
    <property type="project" value="UniProtKB-EC"/>
</dbReference>
<keyword evidence="4 10" id="KW-0812">Transmembrane</keyword>
<evidence type="ECO:0000256" key="3">
    <source>
        <dbReference type="ARBA" id="ARBA00022679"/>
    </source>
</evidence>
<keyword evidence="13" id="KW-1185">Reference proteome</keyword>
<feature type="transmembrane region" description="Helical" evidence="10">
    <location>
        <begin position="362"/>
        <end position="381"/>
    </location>
</feature>
<evidence type="ECO:0000256" key="10">
    <source>
        <dbReference type="RuleBase" id="RU361115"/>
    </source>
</evidence>
<keyword evidence="8 10" id="KW-0472">Membrane</keyword>
<dbReference type="InterPro" id="IPR002076">
    <property type="entry name" value="ELO_fam"/>
</dbReference>
<evidence type="ECO:0000256" key="9">
    <source>
        <dbReference type="ARBA" id="ARBA00023160"/>
    </source>
</evidence>
<evidence type="ECO:0000256" key="5">
    <source>
        <dbReference type="ARBA" id="ARBA00022832"/>
    </source>
</evidence>
<feature type="transmembrane region" description="Helical" evidence="10">
    <location>
        <begin position="320"/>
        <end position="342"/>
    </location>
</feature>
<feature type="transmembrane region" description="Helical" evidence="10">
    <location>
        <begin position="288"/>
        <end position="308"/>
    </location>
</feature>
<sequence length="408" mass="46341">MNNNTTSSVVIGLCGESPDLVVDKVSDHKKYTSISPLSIMRATLGRAQHDSQATKLRLHFRAKQLAYLASQNGDHLQHHNQNSYHPASEGGAPPPQHHIHHPRDHTAAELMNAGLDANERAPVFNYSTWNHDPVFGFETMISGKDVQSNAIHYWAQLWLASAAYLAVIYGIKSAMATRNPFSLRVPLIVWNWALALFSLCGVLRMLPELVFALSNYGKYHSVCVASYAELNKVCVFWAWLFGLSKLVEFGDTVFIVLRKQPLIFLHWYHHITVLLYTFYSFTELTASGRWFITFNYLVHTVMYGYYALKAMRFRVPKSVAMSITILQVLQMIVGIYVNASAYAFKRQGMPCSVSYDNMNASFAMYSSYFLLFLNFFYRAYLCKGNKDKWASRNNATESKAITSSKKVD</sequence>
<keyword evidence="2 10" id="KW-0444">Lipid biosynthesis</keyword>
<dbReference type="PANTHER" id="PTHR11157">
    <property type="entry name" value="FATTY ACID ACYL TRANSFERASE-RELATED"/>
    <property type="match status" value="1"/>
</dbReference>
<evidence type="ECO:0000256" key="6">
    <source>
        <dbReference type="ARBA" id="ARBA00022989"/>
    </source>
</evidence>
<dbReference type="EC" id="2.3.1.199" evidence="10"/>
<evidence type="ECO:0000256" key="7">
    <source>
        <dbReference type="ARBA" id="ARBA00023098"/>
    </source>
</evidence>
<dbReference type="GO" id="GO:0019367">
    <property type="term" value="P:fatty acid elongation, saturated fatty acid"/>
    <property type="evidence" value="ECO:0007669"/>
    <property type="project" value="TreeGrafter"/>
</dbReference>
<gene>
    <name evidence="12" type="ORF">NMOB1V02_LOCUS1609</name>
</gene>
<feature type="compositionally biased region" description="Polar residues" evidence="11">
    <location>
        <begin position="75"/>
        <end position="85"/>
    </location>
</feature>
<dbReference type="Proteomes" id="UP000678499">
    <property type="component" value="Unassembled WGS sequence"/>
</dbReference>
<evidence type="ECO:0000256" key="11">
    <source>
        <dbReference type="SAM" id="MobiDB-lite"/>
    </source>
</evidence>
<name>A0A7R9BG91_9CRUS</name>
<dbReference type="GO" id="GO:0042761">
    <property type="term" value="P:very long-chain fatty acid biosynthetic process"/>
    <property type="evidence" value="ECO:0007669"/>
    <property type="project" value="TreeGrafter"/>
</dbReference>
<dbReference type="EMBL" id="OA882203">
    <property type="protein sequence ID" value="CAD7273737.1"/>
    <property type="molecule type" value="Genomic_DNA"/>
</dbReference>
<dbReference type="GO" id="GO:0034625">
    <property type="term" value="P:fatty acid elongation, monounsaturated fatty acid"/>
    <property type="evidence" value="ECO:0007669"/>
    <property type="project" value="TreeGrafter"/>
</dbReference>
<dbReference type="PROSITE" id="PS01188">
    <property type="entry name" value="ELO"/>
    <property type="match status" value="1"/>
</dbReference>
<accession>A0A7R9BG91</accession>
<evidence type="ECO:0000256" key="4">
    <source>
        <dbReference type="ARBA" id="ARBA00022692"/>
    </source>
</evidence>
<dbReference type="PANTHER" id="PTHR11157:SF17">
    <property type="entry name" value="ELONGATION OF VERY LONG CHAIN FATTY ACIDS PROTEIN 6"/>
    <property type="match status" value="1"/>
</dbReference>
<feature type="region of interest" description="Disordered" evidence="11">
    <location>
        <begin position="75"/>
        <end position="102"/>
    </location>
</feature>
<dbReference type="AlphaFoldDB" id="A0A7R9BG91"/>
<keyword evidence="6 10" id="KW-1133">Transmembrane helix</keyword>
<dbReference type="GO" id="GO:0030148">
    <property type="term" value="P:sphingolipid biosynthetic process"/>
    <property type="evidence" value="ECO:0007669"/>
    <property type="project" value="TreeGrafter"/>
</dbReference>
<evidence type="ECO:0000313" key="13">
    <source>
        <dbReference type="Proteomes" id="UP000678499"/>
    </source>
</evidence>
<dbReference type="EMBL" id="CAJPEX010000166">
    <property type="protein sequence ID" value="CAG0913889.1"/>
    <property type="molecule type" value="Genomic_DNA"/>
</dbReference>
<keyword evidence="7 10" id="KW-0443">Lipid metabolism</keyword>
<organism evidence="12">
    <name type="scientific">Notodromas monacha</name>
    <dbReference type="NCBI Taxonomy" id="399045"/>
    <lineage>
        <taxon>Eukaryota</taxon>
        <taxon>Metazoa</taxon>
        <taxon>Ecdysozoa</taxon>
        <taxon>Arthropoda</taxon>
        <taxon>Crustacea</taxon>
        <taxon>Oligostraca</taxon>
        <taxon>Ostracoda</taxon>
        <taxon>Podocopa</taxon>
        <taxon>Podocopida</taxon>
        <taxon>Cypridocopina</taxon>
        <taxon>Cypridoidea</taxon>
        <taxon>Cyprididae</taxon>
        <taxon>Notodromas</taxon>
    </lineage>
</organism>
<evidence type="ECO:0000256" key="2">
    <source>
        <dbReference type="ARBA" id="ARBA00022516"/>
    </source>
</evidence>